<protein>
    <submittedName>
        <fullName evidence="11">Preprotein translocase subunit YajC</fullName>
    </submittedName>
</protein>
<evidence type="ECO:0000256" key="5">
    <source>
        <dbReference type="ARBA" id="ARBA00022692"/>
    </source>
</evidence>
<name>A0ABX0DDJ1_9MICC</name>
<gene>
    <name evidence="11" type="ORF">G6N77_03305</name>
</gene>
<evidence type="ECO:0000256" key="7">
    <source>
        <dbReference type="ARBA" id="ARBA00022989"/>
    </source>
</evidence>
<feature type="compositionally biased region" description="Basic and acidic residues" evidence="10">
    <location>
        <begin position="117"/>
        <end position="129"/>
    </location>
</feature>
<keyword evidence="4" id="KW-1003">Cell membrane</keyword>
<keyword evidence="6" id="KW-0653">Protein transport</keyword>
<comment type="subcellular location">
    <subcellularLocation>
        <location evidence="1">Cell membrane</location>
        <topology evidence="1">Single-pass membrane protein</topology>
    </subcellularLocation>
</comment>
<keyword evidence="8" id="KW-0811">Translocation</keyword>
<keyword evidence="12" id="KW-1185">Reference proteome</keyword>
<evidence type="ECO:0000256" key="2">
    <source>
        <dbReference type="ARBA" id="ARBA00006742"/>
    </source>
</evidence>
<evidence type="ECO:0000256" key="6">
    <source>
        <dbReference type="ARBA" id="ARBA00022927"/>
    </source>
</evidence>
<dbReference type="InterPro" id="IPR003849">
    <property type="entry name" value="Preprotein_translocase_YajC"/>
</dbReference>
<dbReference type="PANTHER" id="PTHR33909">
    <property type="entry name" value="SEC TRANSLOCON ACCESSORY COMPLEX SUBUNIT YAJC"/>
    <property type="match status" value="1"/>
</dbReference>
<dbReference type="Pfam" id="PF02699">
    <property type="entry name" value="YajC"/>
    <property type="match status" value="1"/>
</dbReference>
<feature type="region of interest" description="Disordered" evidence="10">
    <location>
        <begin position="83"/>
        <end position="129"/>
    </location>
</feature>
<evidence type="ECO:0000313" key="12">
    <source>
        <dbReference type="Proteomes" id="UP000479226"/>
    </source>
</evidence>
<keyword evidence="3" id="KW-0813">Transport</keyword>
<dbReference type="SMART" id="SM01323">
    <property type="entry name" value="YajC"/>
    <property type="match status" value="1"/>
</dbReference>
<comment type="caution">
    <text evidence="11">The sequence shown here is derived from an EMBL/GenBank/DDBJ whole genome shotgun (WGS) entry which is preliminary data.</text>
</comment>
<evidence type="ECO:0000256" key="9">
    <source>
        <dbReference type="ARBA" id="ARBA00023136"/>
    </source>
</evidence>
<comment type="similarity">
    <text evidence="2">Belongs to the YajC family.</text>
</comment>
<keyword evidence="9" id="KW-0472">Membrane</keyword>
<evidence type="ECO:0000256" key="8">
    <source>
        <dbReference type="ARBA" id="ARBA00023010"/>
    </source>
</evidence>
<dbReference type="PANTHER" id="PTHR33909:SF1">
    <property type="entry name" value="SEC TRANSLOCON ACCESSORY COMPLEX SUBUNIT YAJC"/>
    <property type="match status" value="1"/>
</dbReference>
<keyword evidence="5" id="KW-0812">Transmembrane</keyword>
<reference evidence="11 12" key="1">
    <citation type="submission" date="2020-02" db="EMBL/GenBank/DDBJ databases">
        <title>Genome sequence of the type strain DSM 27180 of Arthrobacter silviterrae.</title>
        <authorList>
            <person name="Gao J."/>
            <person name="Sun J."/>
        </authorList>
    </citation>
    <scope>NUCLEOTIDE SEQUENCE [LARGE SCALE GENOMIC DNA]</scope>
    <source>
        <strain evidence="11 12">DSM 27180</strain>
    </source>
</reference>
<keyword evidence="7" id="KW-1133">Transmembrane helix</keyword>
<dbReference type="EMBL" id="JAAKZI010000003">
    <property type="protein sequence ID" value="NGN82490.1"/>
    <property type="molecule type" value="Genomic_DNA"/>
</dbReference>
<evidence type="ECO:0000256" key="4">
    <source>
        <dbReference type="ARBA" id="ARBA00022475"/>
    </source>
</evidence>
<proteinExistence type="inferred from homology"/>
<evidence type="ECO:0000256" key="1">
    <source>
        <dbReference type="ARBA" id="ARBA00004162"/>
    </source>
</evidence>
<sequence>MNYILFALFGVLILMMIRKSRKTKAAAQEKQSKLAPGVDIMTNFGLFGHVKDVDQANNKIKLEISPGVIVEVHSQTVAKIVEPEDTALPEESIPDDVSSLTGGLGNRDASQETVEETVARLNKENNKDN</sequence>
<evidence type="ECO:0000313" key="11">
    <source>
        <dbReference type="EMBL" id="NGN82490.1"/>
    </source>
</evidence>
<dbReference type="Proteomes" id="UP000479226">
    <property type="component" value="Unassembled WGS sequence"/>
</dbReference>
<evidence type="ECO:0000256" key="10">
    <source>
        <dbReference type="SAM" id="MobiDB-lite"/>
    </source>
</evidence>
<accession>A0ABX0DDJ1</accession>
<feature type="compositionally biased region" description="Acidic residues" evidence="10">
    <location>
        <begin position="83"/>
        <end position="94"/>
    </location>
</feature>
<evidence type="ECO:0000256" key="3">
    <source>
        <dbReference type="ARBA" id="ARBA00022448"/>
    </source>
</evidence>
<organism evidence="11 12">
    <name type="scientific">Arthrobacter silviterrae</name>
    <dbReference type="NCBI Taxonomy" id="2026658"/>
    <lineage>
        <taxon>Bacteria</taxon>
        <taxon>Bacillati</taxon>
        <taxon>Actinomycetota</taxon>
        <taxon>Actinomycetes</taxon>
        <taxon>Micrococcales</taxon>
        <taxon>Micrococcaceae</taxon>
        <taxon>Arthrobacter</taxon>
    </lineage>
</organism>